<dbReference type="EMBL" id="CAJVQB010032198">
    <property type="protein sequence ID" value="CAG8817988.1"/>
    <property type="molecule type" value="Genomic_DNA"/>
</dbReference>
<keyword evidence="2" id="KW-1185">Reference proteome</keyword>
<proteinExistence type="predicted"/>
<evidence type="ECO:0000313" key="2">
    <source>
        <dbReference type="Proteomes" id="UP000789901"/>
    </source>
</evidence>
<reference evidence="1 2" key="1">
    <citation type="submission" date="2021-06" db="EMBL/GenBank/DDBJ databases">
        <authorList>
            <person name="Kallberg Y."/>
            <person name="Tangrot J."/>
            <person name="Rosling A."/>
        </authorList>
    </citation>
    <scope>NUCLEOTIDE SEQUENCE [LARGE SCALE GENOMIC DNA]</scope>
    <source>
        <strain evidence="1 2">120-4 pot B 10/14</strain>
    </source>
</reference>
<sequence length="101" mass="12043">MVQDKVIWQVEVEEWQATEKNFITALTQIATIAKKRTKIGVTIQKKENWSRKAEKEAIEIKIQKSGESHVHEKKPFKLKGEIQHTNIRYDIYQLKWNKMIH</sequence>
<comment type="caution">
    <text evidence="1">The sequence shown here is derived from an EMBL/GenBank/DDBJ whole genome shotgun (WGS) entry which is preliminary data.</text>
</comment>
<name>A0ABN7W6G1_GIGMA</name>
<dbReference type="Proteomes" id="UP000789901">
    <property type="component" value="Unassembled WGS sequence"/>
</dbReference>
<gene>
    <name evidence="1" type="ORF">GMARGA_LOCUS26942</name>
</gene>
<evidence type="ECO:0000313" key="1">
    <source>
        <dbReference type="EMBL" id="CAG8817988.1"/>
    </source>
</evidence>
<organism evidence="1 2">
    <name type="scientific">Gigaspora margarita</name>
    <dbReference type="NCBI Taxonomy" id="4874"/>
    <lineage>
        <taxon>Eukaryota</taxon>
        <taxon>Fungi</taxon>
        <taxon>Fungi incertae sedis</taxon>
        <taxon>Mucoromycota</taxon>
        <taxon>Glomeromycotina</taxon>
        <taxon>Glomeromycetes</taxon>
        <taxon>Diversisporales</taxon>
        <taxon>Gigasporaceae</taxon>
        <taxon>Gigaspora</taxon>
    </lineage>
</organism>
<accession>A0ABN7W6G1</accession>
<protein>
    <submittedName>
        <fullName evidence="1">39684_t:CDS:1</fullName>
    </submittedName>
</protein>